<dbReference type="Proteomes" id="UP000053352">
    <property type="component" value="Unassembled WGS sequence"/>
</dbReference>
<protein>
    <recommendedName>
        <fullName evidence="9">Putative [LysW]-lysine/[LysW]-ornithine hydrolase</fullName>
        <ecNumber evidence="9">3.5.1.130</ecNumber>
        <ecNumber evidence="9">3.5.1.132</ecNumber>
    </recommendedName>
</protein>
<dbReference type="GO" id="GO:0008270">
    <property type="term" value="F:zinc ion binding"/>
    <property type="evidence" value="ECO:0007669"/>
    <property type="project" value="UniProtKB-UniRule"/>
</dbReference>
<feature type="binding site" evidence="9">
    <location>
        <position position="72"/>
    </location>
    <ligand>
        <name>Zn(2+)</name>
        <dbReference type="ChEBI" id="CHEBI:29105"/>
        <label>1</label>
    </ligand>
</feature>
<keyword evidence="1 9" id="KW-0963">Cytoplasm</keyword>
<dbReference type="GO" id="GO:0019878">
    <property type="term" value="P:lysine biosynthetic process via aminoadipic acid"/>
    <property type="evidence" value="ECO:0007669"/>
    <property type="project" value="UniProtKB-UniRule"/>
</dbReference>
<comment type="cofactor">
    <cofactor evidence="9">
        <name>Zn(2+)</name>
        <dbReference type="ChEBI" id="CHEBI:29105"/>
    </cofactor>
    <cofactor evidence="9">
        <name>Co(2+)</name>
        <dbReference type="ChEBI" id="CHEBI:48828"/>
    </cofactor>
    <text evidence="9">Binds 2 Zn(2+) or Co(2+) ions per subunit.</text>
</comment>
<dbReference type="AlphaFoldDB" id="A0A0V8RX22"/>
<comment type="pathway">
    <text evidence="9">Amino-acid biosynthesis; L-lysine biosynthesis via AAA pathway; L-lysine from L-alpha-aminoadipate (Thermus route): step 5/5.</text>
</comment>
<feature type="binding site" evidence="9">
    <location>
        <position position="150"/>
    </location>
    <ligand>
        <name>Zn(2+)</name>
        <dbReference type="ChEBI" id="CHEBI:29105"/>
        <label>1</label>
    </ligand>
</feature>
<reference evidence="11 12" key="1">
    <citation type="submission" date="2015-11" db="EMBL/GenBank/DDBJ databases">
        <title>Genome sequence of Pyrodictium occultum PL-19, a marine hyperthermophilic archaeon isolated from Volcano, Italy.</title>
        <authorList>
            <person name="Utturkar S."/>
            <person name="Huber H."/>
            <person name="Leptihn S."/>
            <person name="Brown S."/>
            <person name="Stetter K.O."/>
            <person name="Podar M."/>
        </authorList>
    </citation>
    <scope>NUCLEOTIDE SEQUENCE [LARGE SCALE GENOMIC DNA]</scope>
    <source>
        <strain evidence="11 12">PL-19</strain>
    </source>
</reference>
<comment type="similarity">
    <text evidence="9">Belongs to the peptidase M20A family. LysK subfamily.</text>
</comment>
<dbReference type="OrthoDB" id="133929at2157"/>
<feature type="binding site" evidence="9">
    <location>
        <position position="96"/>
    </location>
    <ligand>
        <name>Zn(2+)</name>
        <dbReference type="ChEBI" id="CHEBI:29105"/>
        <label>1</label>
    </ligand>
</feature>
<evidence type="ECO:0000313" key="11">
    <source>
        <dbReference type="EMBL" id="KSW12589.1"/>
    </source>
</evidence>
<keyword evidence="5 9" id="KW-0378">Hydrolase</keyword>
<dbReference type="InterPro" id="IPR010175">
    <property type="entry name" value="LysK"/>
</dbReference>
<dbReference type="GO" id="GO:0005737">
    <property type="term" value="C:cytoplasm"/>
    <property type="evidence" value="ECO:0007669"/>
    <property type="project" value="UniProtKB-SubCell"/>
</dbReference>
<evidence type="ECO:0000256" key="8">
    <source>
        <dbReference type="ARBA" id="ARBA00023285"/>
    </source>
</evidence>
<evidence type="ECO:0000256" key="6">
    <source>
        <dbReference type="ARBA" id="ARBA00022833"/>
    </source>
</evidence>
<dbReference type="PROSITE" id="PS00758">
    <property type="entry name" value="ARGE_DAPE_CPG2_1"/>
    <property type="match status" value="1"/>
</dbReference>
<dbReference type="InterPro" id="IPR011650">
    <property type="entry name" value="Peptidase_M20_dimer"/>
</dbReference>
<feature type="domain" description="Peptidase M20 dimerisation" evidence="10">
    <location>
        <begin position="160"/>
        <end position="252"/>
    </location>
</feature>
<dbReference type="PANTHER" id="PTHR43808">
    <property type="entry name" value="ACETYLORNITHINE DEACETYLASE"/>
    <property type="match status" value="1"/>
</dbReference>
<keyword evidence="4 9" id="KW-0479">Metal-binding</keyword>
<comment type="catalytic activity">
    <reaction evidence="9">
        <text>[amino-group carrier protein]-C-terminal-gamma-(L-ornithyl)-L-glutamate + H2O = [amino-group carrier protein]-C-terminal-L-glutamate + L-ornithine</text>
        <dbReference type="Rhea" id="RHEA:52676"/>
        <dbReference type="Rhea" id="RHEA-COMP:9693"/>
        <dbReference type="Rhea" id="RHEA-COMP:13328"/>
        <dbReference type="ChEBI" id="CHEBI:15377"/>
        <dbReference type="ChEBI" id="CHEBI:46911"/>
        <dbReference type="ChEBI" id="CHEBI:78525"/>
        <dbReference type="ChEBI" id="CHEBI:136763"/>
        <dbReference type="EC" id="3.5.1.132"/>
    </reaction>
</comment>
<dbReference type="HAMAP" id="MF_01120">
    <property type="entry name" value="LysK"/>
    <property type="match status" value="1"/>
</dbReference>
<dbReference type="STRING" id="2309.CF15_07700"/>
<keyword evidence="2 9" id="KW-0055">Arginine biosynthesis</keyword>
<evidence type="ECO:0000256" key="3">
    <source>
        <dbReference type="ARBA" id="ARBA00022605"/>
    </source>
</evidence>
<dbReference type="UniPathway" id="UPA00033">
    <property type="reaction ID" value="UER00039"/>
</dbReference>
<dbReference type="EMBL" id="LNTB01000001">
    <property type="protein sequence ID" value="KSW12589.1"/>
    <property type="molecule type" value="Genomic_DNA"/>
</dbReference>
<comment type="pathway">
    <text evidence="9">Amino-acid biosynthesis; L-arginine biosynthesis.</text>
</comment>
<organism evidence="11 12">
    <name type="scientific">Pyrodictium occultum</name>
    <dbReference type="NCBI Taxonomy" id="2309"/>
    <lineage>
        <taxon>Archaea</taxon>
        <taxon>Thermoproteota</taxon>
        <taxon>Thermoprotei</taxon>
        <taxon>Desulfurococcales</taxon>
        <taxon>Pyrodictiaceae</taxon>
        <taxon>Pyrodictium</taxon>
    </lineage>
</organism>
<dbReference type="Gene3D" id="3.40.630.10">
    <property type="entry name" value="Zn peptidases"/>
    <property type="match status" value="1"/>
</dbReference>
<evidence type="ECO:0000256" key="1">
    <source>
        <dbReference type="ARBA" id="ARBA00022490"/>
    </source>
</evidence>
<keyword evidence="8 9" id="KW-0170">Cobalt</keyword>
<proteinExistence type="inferred from homology"/>
<dbReference type="PROSITE" id="PS00759">
    <property type="entry name" value="ARGE_DAPE_CPG2_2"/>
    <property type="match status" value="1"/>
</dbReference>
<dbReference type="EC" id="3.5.1.132" evidence="9"/>
<evidence type="ECO:0000256" key="4">
    <source>
        <dbReference type="ARBA" id="ARBA00022723"/>
    </source>
</evidence>
<dbReference type="GO" id="GO:0042450">
    <property type="term" value="P:L-arginine biosynthetic process via ornithine"/>
    <property type="evidence" value="ECO:0007669"/>
    <property type="project" value="UniProtKB-UniRule"/>
</dbReference>
<evidence type="ECO:0000256" key="5">
    <source>
        <dbReference type="ARBA" id="ARBA00022801"/>
    </source>
</evidence>
<dbReference type="InterPro" id="IPR002933">
    <property type="entry name" value="Peptidase_M20"/>
</dbReference>
<sequence length="363" mass="39037">MYYGSRAARLLQSLVEAYSPTFMERDAARLLVEEAWRLGYSQAYLDDAGNARLLVEPMERVEEPPRIALVSHIDTVPGWVEPASPPCVVRGRGAVDAKAPLAAMVAAASLYRPRRAVVEVVAAVGEEGPSHGAWHLVKTGWRADAVIIGEPTNTTKVAIGYRGGARLRVHCLGEPGHASSSWLYRSACSLVVEAYQAVEELSEATARGYTYTVTAMSCGSGGNVVADEATLVVDLRIPPGGSLEEALEKLGRRLPEGCWAEKPGSWLPPVAVRPGSPAARALMRGLLAEGYRAQPVLKAGTSDMNILYRVAGSIAAYGPGRSELSHTRHEEVTLAELDLAVRVYINAIRWLEDTLAKTRRSAG</sequence>
<keyword evidence="6 9" id="KW-0862">Zinc</keyword>
<feature type="active site" description="Proton acceptor" evidence="9">
    <location>
        <position position="126"/>
    </location>
</feature>
<dbReference type="UniPathway" id="UPA00068"/>
<dbReference type="GO" id="GO:0016811">
    <property type="term" value="F:hydrolase activity, acting on carbon-nitrogen (but not peptide) bonds, in linear amides"/>
    <property type="evidence" value="ECO:0007669"/>
    <property type="project" value="UniProtKB-UniRule"/>
</dbReference>
<dbReference type="SUPFAM" id="SSF53187">
    <property type="entry name" value="Zn-dependent exopeptidases"/>
    <property type="match status" value="1"/>
</dbReference>
<dbReference type="InterPro" id="IPR036264">
    <property type="entry name" value="Bact_exopeptidase_dim_dom"/>
</dbReference>
<dbReference type="InterPro" id="IPR001261">
    <property type="entry name" value="ArgE/DapE_CS"/>
</dbReference>
<comment type="catalytic activity">
    <reaction evidence="9">
        <text>[amino-group carrier protein]-C-terminal-gamma-(L-lysyl)-L-glutamate + H2O = [amino-group carrier protein]-C-terminal-L-glutamate + L-lysine</text>
        <dbReference type="Rhea" id="RHEA:48684"/>
        <dbReference type="Rhea" id="RHEA-COMP:9693"/>
        <dbReference type="Rhea" id="RHEA-COMP:9715"/>
        <dbReference type="ChEBI" id="CHEBI:15377"/>
        <dbReference type="ChEBI" id="CHEBI:32551"/>
        <dbReference type="ChEBI" id="CHEBI:78525"/>
        <dbReference type="ChEBI" id="CHEBI:78526"/>
        <dbReference type="EC" id="3.5.1.130"/>
    </reaction>
</comment>
<evidence type="ECO:0000256" key="9">
    <source>
        <dbReference type="HAMAP-Rule" id="MF_01120"/>
    </source>
</evidence>
<dbReference type="RefSeq" id="WP_058371271.1">
    <property type="nucleotide sequence ID" value="NZ_LNTB01000001.1"/>
</dbReference>
<dbReference type="Gene3D" id="3.30.70.360">
    <property type="match status" value="1"/>
</dbReference>
<feature type="binding site" evidence="9">
    <location>
        <position position="127"/>
    </location>
    <ligand>
        <name>Zn(2+)</name>
        <dbReference type="ChEBI" id="CHEBI:29105"/>
        <label>2</label>
    </ligand>
</feature>
<dbReference type="InterPro" id="IPR050072">
    <property type="entry name" value="Peptidase_M20A"/>
</dbReference>
<keyword evidence="3 9" id="KW-0028">Amino-acid biosynthesis</keyword>
<comment type="function">
    <text evidence="9">Catalyzes the release of L-lysine from [LysW]-gamma-L-lysine and the release of L-ornithine from [LysW]-L-ornithine.</text>
</comment>
<evidence type="ECO:0000313" key="12">
    <source>
        <dbReference type="Proteomes" id="UP000053352"/>
    </source>
</evidence>
<feature type="binding site" evidence="9">
    <location>
        <position position="326"/>
    </location>
    <ligand>
        <name>Zn(2+)</name>
        <dbReference type="ChEBI" id="CHEBI:29105"/>
        <label>2</label>
    </ligand>
</feature>
<keyword evidence="7 9" id="KW-0457">Lysine biosynthesis</keyword>
<accession>A0A0V8RX22</accession>
<dbReference type="PANTHER" id="PTHR43808:SF28">
    <property type="entry name" value="[LYSW]-LYSINE_[LYSW]-ORNITHINE HYDROLASE"/>
    <property type="match status" value="1"/>
</dbReference>
<dbReference type="GO" id="GO:0050897">
    <property type="term" value="F:cobalt ion binding"/>
    <property type="evidence" value="ECO:0007669"/>
    <property type="project" value="UniProtKB-UniRule"/>
</dbReference>
<feature type="active site" evidence="9">
    <location>
        <position position="74"/>
    </location>
</feature>
<feature type="binding site" evidence="9">
    <location>
        <position position="96"/>
    </location>
    <ligand>
        <name>Zn(2+)</name>
        <dbReference type="ChEBI" id="CHEBI:29105"/>
        <label>2</label>
    </ligand>
</feature>
<evidence type="ECO:0000259" key="10">
    <source>
        <dbReference type="Pfam" id="PF07687"/>
    </source>
</evidence>
<dbReference type="SUPFAM" id="SSF55031">
    <property type="entry name" value="Bacterial exopeptidase dimerisation domain"/>
    <property type="match status" value="1"/>
</dbReference>
<name>A0A0V8RX22_PYROC</name>
<keyword evidence="12" id="KW-1185">Reference proteome</keyword>
<dbReference type="NCBIfam" id="TIGR01902">
    <property type="entry name" value="dapE-lys-deAc"/>
    <property type="match status" value="1"/>
</dbReference>
<dbReference type="EC" id="3.5.1.130" evidence="9"/>
<gene>
    <name evidence="9" type="primary">lysK</name>
    <name evidence="11" type="ORF">CF15_07700</name>
</gene>
<evidence type="ECO:0000256" key="7">
    <source>
        <dbReference type="ARBA" id="ARBA00023154"/>
    </source>
</evidence>
<dbReference type="Pfam" id="PF01546">
    <property type="entry name" value="Peptidase_M20"/>
    <property type="match status" value="1"/>
</dbReference>
<comment type="caution">
    <text evidence="11">The sequence shown here is derived from an EMBL/GenBank/DDBJ whole genome shotgun (WGS) entry which is preliminary data.</text>
</comment>
<comment type="subcellular location">
    <subcellularLocation>
        <location evidence="9">Cytoplasm</location>
    </subcellularLocation>
</comment>
<dbReference type="Pfam" id="PF07687">
    <property type="entry name" value="M20_dimer"/>
    <property type="match status" value="1"/>
</dbReference>
<evidence type="ECO:0000256" key="2">
    <source>
        <dbReference type="ARBA" id="ARBA00022571"/>
    </source>
</evidence>